<dbReference type="PROSITE" id="PS50956">
    <property type="entry name" value="HTH_ASNC_2"/>
    <property type="match status" value="1"/>
</dbReference>
<reference evidence="6" key="2">
    <citation type="submission" date="2016-10" db="EMBL/GenBank/DDBJ databases">
        <authorList>
            <person name="de Groot N.N."/>
        </authorList>
    </citation>
    <scope>NUCLEOTIDE SEQUENCE [LARGE SCALE GENOMIC DNA]</scope>
    <source>
        <strain evidence="6">DSM 44637</strain>
    </source>
</reference>
<accession>A0A1I5FYK6</accession>
<dbReference type="OrthoDB" id="7501856at2"/>
<dbReference type="RefSeq" id="WP_009084674.1">
    <property type="nucleotide sequence ID" value="NZ_FOWC01000001.1"/>
</dbReference>
<dbReference type="InterPro" id="IPR036388">
    <property type="entry name" value="WH-like_DNA-bd_sf"/>
</dbReference>
<keyword evidence="2" id="KW-0238">DNA-binding</keyword>
<dbReference type="InterPro" id="IPR000485">
    <property type="entry name" value="AsnC-type_HTH_dom"/>
</dbReference>
<dbReference type="Proteomes" id="UP000470404">
    <property type="component" value="Unassembled WGS sequence"/>
</dbReference>
<reference evidence="5 8" key="3">
    <citation type="submission" date="2020-01" db="EMBL/GenBank/DDBJ databases">
        <title>Insect and environment-associated Actinomycetes.</title>
        <authorList>
            <person name="Currrie C."/>
            <person name="Chevrette M."/>
            <person name="Carlson C."/>
            <person name="Stubbendieck R."/>
            <person name="Wendt-Pienkowski E."/>
        </authorList>
    </citation>
    <scope>NUCLEOTIDE SEQUENCE [LARGE SCALE GENOMIC DNA]</scope>
    <source>
        <strain evidence="5 8">SID8386</strain>
    </source>
</reference>
<protein>
    <submittedName>
        <fullName evidence="5 6">Lrp/AsnC family transcriptional regulator</fullName>
    </submittedName>
</protein>
<dbReference type="Pfam" id="PF22482">
    <property type="entry name" value="AsnC_trans_reg_3"/>
    <property type="match status" value="1"/>
</dbReference>
<sequence length="165" mass="18179">MGDENRTKIEEPRAPRALDGTDRTLITLLQEDGRASFTALAKAVGLSEGAVRQRVQRLLREEMVQIVAVTSPEHVDLTRRAMVGITVDGDAREVAQQLAKVADVHQVALCSGRFDLLAELLCRDDDHLLSVLGDEVRPIAGVVSTELFVYLKLAKQDYSWGRLTA</sequence>
<dbReference type="Proteomes" id="UP000199137">
    <property type="component" value="Unassembled WGS sequence"/>
</dbReference>
<dbReference type="STRING" id="112413.SAMN05421854_1011349"/>
<evidence type="ECO:0000313" key="6">
    <source>
        <dbReference type="EMBL" id="SFO28852.1"/>
    </source>
</evidence>
<evidence type="ECO:0000256" key="3">
    <source>
        <dbReference type="ARBA" id="ARBA00023163"/>
    </source>
</evidence>
<dbReference type="InterPro" id="IPR019888">
    <property type="entry name" value="Tscrpt_reg_AsnC-like"/>
</dbReference>
<dbReference type="Pfam" id="PF13404">
    <property type="entry name" value="HTH_AsnC-type"/>
    <property type="match status" value="1"/>
</dbReference>
<evidence type="ECO:0000313" key="5">
    <source>
        <dbReference type="EMBL" id="NEC57116.1"/>
    </source>
</evidence>
<dbReference type="InterPro" id="IPR036390">
    <property type="entry name" value="WH_DNA-bd_sf"/>
</dbReference>
<organism evidence="6 7">
    <name type="scientific">Amycolatopsis rubida</name>
    <dbReference type="NCBI Taxonomy" id="112413"/>
    <lineage>
        <taxon>Bacteria</taxon>
        <taxon>Bacillati</taxon>
        <taxon>Actinomycetota</taxon>
        <taxon>Actinomycetes</taxon>
        <taxon>Pseudonocardiales</taxon>
        <taxon>Pseudonocardiaceae</taxon>
        <taxon>Amycolatopsis</taxon>
    </lineage>
</organism>
<evidence type="ECO:0000313" key="8">
    <source>
        <dbReference type="Proteomes" id="UP000470404"/>
    </source>
</evidence>
<dbReference type="PANTHER" id="PTHR30154:SF34">
    <property type="entry name" value="TRANSCRIPTIONAL REGULATOR AZLB"/>
    <property type="match status" value="1"/>
</dbReference>
<proteinExistence type="predicted"/>
<reference evidence="7" key="1">
    <citation type="submission" date="2016-10" db="EMBL/GenBank/DDBJ databases">
        <authorList>
            <person name="Varghese N."/>
            <person name="Submissions S."/>
        </authorList>
    </citation>
    <scope>NUCLEOTIDE SEQUENCE [LARGE SCALE GENOMIC DNA]</scope>
    <source>
        <strain evidence="7">DSM 44637</strain>
    </source>
</reference>
<name>A0A1I5FYK6_9PSEU</name>
<dbReference type="GO" id="GO:0043565">
    <property type="term" value="F:sequence-specific DNA binding"/>
    <property type="evidence" value="ECO:0007669"/>
    <property type="project" value="InterPro"/>
</dbReference>
<dbReference type="EMBL" id="FOWC01000001">
    <property type="protein sequence ID" value="SFO28852.1"/>
    <property type="molecule type" value="Genomic_DNA"/>
</dbReference>
<gene>
    <name evidence="5" type="ORF">G3I59_16350</name>
    <name evidence="6" type="ORF">SAMN05421854_1011349</name>
</gene>
<keyword evidence="1" id="KW-0805">Transcription regulation</keyword>
<dbReference type="EMBL" id="JAAGNC010000081">
    <property type="protein sequence ID" value="NEC57116.1"/>
    <property type="molecule type" value="Genomic_DNA"/>
</dbReference>
<dbReference type="PRINTS" id="PR00033">
    <property type="entry name" value="HTHASNC"/>
</dbReference>
<evidence type="ECO:0000256" key="1">
    <source>
        <dbReference type="ARBA" id="ARBA00023015"/>
    </source>
</evidence>
<evidence type="ECO:0000256" key="2">
    <source>
        <dbReference type="ARBA" id="ARBA00023125"/>
    </source>
</evidence>
<dbReference type="InterPro" id="IPR054609">
    <property type="entry name" value="PF0864-like_C"/>
</dbReference>
<dbReference type="SUPFAM" id="SSF46785">
    <property type="entry name" value="Winged helix' DNA-binding domain"/>
    <property type="match status" value="1"/>
</dbReference>
<keyword evidence="8" id="KW-1185">Reference proteome</keyword>
<dbReference type="Gene3D" id="1.10.10.10">
    <property type="entry name" value="Winged helix-like DNA-binding domain superfamily/Winged helix DNA-binding domain"/>
    <property type="match status" value="1"/>
</dbReference>
<feature type="domain" description="HTH asnC-type" evidence="4">
    <location>
        <begin position="18"/>
        <end position="78"/>
    </location>
</feature>
<dbReference type="GO" id="GO:0005829">
    <property type="term" value="C:cytosol"/>
    <property type="evidence" value="ECO:0007669"/>
    <property type="project" value="TreeGrafter"/>
</dbReference>
<dbReference type="Gene3D" id="3.30.70.920">
    <property type="match status" value="1"/>
</dbReference>
<dbReference type="GO" id="GO:0043200">
    <property type="term" value="P:response to amino acid"/>
    <property type="evidence" value="ECO:0007669"/>
    <property type="project" value="TreeGrafter"/>
</dbReference>
<dbReference type="InterPro" id="IPR011008">
    <property type="entry name" value="Dimeric_a/b-barrel"/>
</dbReference>
<dbReference type="PANTHER" id="PTHR30154">
    <property type="entry name" value="LEUCINE-RESPONSIVE REGULATORY PROTEIN"/>
    <property type="match status" value="1"/>
</dbReference>
<evidence type="ECO:0000259" key="4">
    <source>
        <dbReference type="PROSITE" id="PS50956"/>
    </source>
</evidence>
<dbReference type="SMART" id="SM00344">
    <property type="entry name" value="HTH_ASNC"/>
    <property type="match status" value="1"/>
</dbReference>
<dbReference type="AlphaFoldDB" id="A0A1I5FYK6"/>
<keyword evidence="3" id="KW-0804">Transcription</keyword>
<evidence type="ECO:0000313" key="7">
    <source>
        <dbReference type="Proteomes" id="UP000199137"/>
    </source>
</evidence>
<dbReference type="SUPFAM" id="SSF54909">
    <property type="entry name" value="Dimeric alpha+beta barrel"/>
    <property type="match status" value="1"/>
</dbReference>